<protein>
    <submittedName>
        <fullName evidence="1">Uncharacterized protein</fullName>
    </submittedName>
</protein>
<gene>
    <name evidence="1" type="ORF">L1987_07789</name>
</gene>
<name>A0ACB9JIX5_9ASTR</name>
<accession>A0ACB9JIX5</accession>
<dbReference type="Proteomes" id="UP001056120">
    <property type="component" value="Linkage Group LG03"/>
</dbReference>
<keyword evidence="2" id="KW-1185">Reference proteome</keyword>
<evidence type="ECO:0000313" key="2">
    <source>
        <dbReference type="Proteomes" id="UP001056120"/>
    </source>
</evidence>
<reference evidence="1 2" key="2">
    <citation type="journal article" date="2022" name="Mol. Ecol. Resour.">
        <title>The genomes of chicory, endive, great burdock and yacon provide insights into Asteraceae paleo-polyploidization history and plant inulin production.</title>
        <authorList>
            <person name="Fan W."/>
            <person name="Wang S."/>
            <person name="Wang H."/>
            <person name="Wang A."/>
            <person name="Jiang F."/>
            <person name="Liu H."/>
            <person name="Zhao H."/>
            <person name="Xu D."/>
            <person name="Zhang Y."/>
        </authorList>
    </citation>
    <scope>NUCLEOTIDE SEQUENCE [LARGE SCALE GENOMIC DNA]</scope>
    <source>
        <strain evidence="2">cv. Yunnan</strain>
        <tissue evidence="1">Leaves</tissue>
    </source>
</reference>
<organism evidence="1 2">
    <name type="scientific">Smallanthus sonchifolius</name>
    <dbReference type="NCBI Taxonomy" id="185202"/>
    <lineage>
        <taxon>Eukaryota</taxon>
        <taxon>Viridiplantae</taxon>
        <taxon>Streptophyta</taxon>
        <taxon>Embryophyta</taxon>
        <taxon>Tracheophyta</taxon>
        <taxon>Spermatophyta</taxon>
        <taxon>Magnoliopsida</taxon>
        <taxon>eudicotyledons</taxon>
        <taxon>Gunneridae</taxon>
        <taxon>Pentapetalae</taxon>
        <taxon>asterids</taxon>
        <taxon>campanulids</taxon>
        <taxon>Asterales</taxon>
        <taxon>Asteraceae</taxon>
        <taxon>Asteroideae</taxon>
        <taxon>Heliantheae alliance</taxon>
        <taxon>Millerieae</taxon>
        <taxon>Smallanthus</taxon>
    </lineage>
</organism>
<sequence length="761" mass="86216">MSVAKTTTSVPTCLPTKATEIDSILWHRKLGHISYRKMNYLVRNGLITGVPRLRFFVTDDCMPCKKGKQQRKYHKPKIQNSIDTPLELLHMDLLGPISIKSIGGKSYCLVVTDDYSRISWVHFLGTKDETAGILQYLILSLENICKLKVRRIRSDNGTEFKNNVMELFSLKKGIHHEVSAPYTPQQNGVAERKNRTLIETARTMLLDAKLPITFWAEAVNTACHVLNRVLVVKRHNKTCYELINNRPPNLDCLIPFGSPCSLLLQSKERKSKFHTKATEGIFLGYVANSPCKRVYNKETRSVEEWFESFNIPDLSAEDAARLYEHYSSGNHSTFLTRSTIPIPTTDPNASSASGTHETDTEKDTNIEGNDAPADPNNLEGDKAQVDPINIESSTGTHNVEEVSTNLDSVIQEQAVPETRVHRNHPVDNIIGDPDAGVQTQSRTITENTSLYAEILDTGVMEKCLHIAFVSQMEPKNVKDAFIDNCCIEAMQDELSQFRKLHVWDLVDFPKGEHPIGTRRVFKCKTDDRHDVVRNKARLVVQGFYQQKGLDYTKVYAPVARIEAIRLFLAYASYVGFKVYQLDVKSAFLYGKVHEEVYVTQPPGFEDPQFPNKVYKLDKALYGLHQAPRAWYETLSKHLLSNGFDRGQIDLTLFISKAEGDIPLVQPKESHLIDVKRIFRYLKGKPQLGLWYPKHRSFDFKAYIDSDYGGCNLDRKSTSGGCQFLGDRLVSWQCKKQSTVSVSTCEAKYIAVASCCSQILWI</sequence>
<reference evidence="2" key="1">
    <citation type="journal article" date="2022" name="Mol. Ecol. Resour.">
        <title>The genomes of chicory, endive, great burdock and yacon provide insights into Asteraceae palaeo-polyploidization history and plant inulin production.</title>
        <authorList>
            <person name="Fan W."/>
            <person name="Wang S."/>
            <person name="Wang H."/>
            <person name="Wang A."/>
            <person name="Jiang F."/>
            <person name="Liu H."/>
            <person name="Zhao H."/>
            <person name="Xu D."/>
            <person name="Zhang Y."/>
        </authorList>
    </citation>
    <scope>NUCLEOTIDE SEQUENCE [LARGE SCALE GENOMIC DNA]</scope>
    <source>
        <strain evidence="2">cv. Yunnan</strain>
    </source>
</reference>
<evidence type="ECO:0000313" key="1">
    <source>
        <dbReference type="EMBL" id="KAI3820245.1"/>
    </source>
</evidence>
<dbReference type="EMBL" id="CM042020">
    <property type="protein sequence ID" value="KAI3820245.1"/>
    <property type="molecule type" value="Genomic_DNA"/>
</dbReference>
<comment type="caution">
    <text evidence="1">The sequence shown here is derived from an EMBL/GenBank/DDBJ whole genome shotgun (WGS) entry which is preliminary data.</text>
</comment>
<proteinExistence type="predicted"/>